<evidence type="ECO:0000313" key="1">
    <source>
        <dbReference type="EMBL" id="NNG67808.1"/>
    </source>
</evidence>
<organism evidence="1 2">
    <name type="scientific">Caldanaerobacter subterraneus</name>
    <dbReference type="NCBI Taxonomy" id="911092"/>
    <lineage>
        <taxon>Bacteria</taxon>
        <taxon>Bacillati</taxon>
        <taxon>Bacillota</taxon>
        <taxon>Clostridia</taxon>
        <taxon>Thermoanaerobacterales</taxon>
        <taxon>Thermoanaerobacteraceae</taxon>
        <taxon>Caldanaerobacter</taxon>
    </lineage>
</organism>
<dbReference type="RefSeq" id="WP_170271545.1">
    <property type="nucleotide sequence ID" value="NZ_JABEQB010000041.1"/>
</dbReference>
<proteinExistence type="predicted"/>
<dbReference type="EMBL" id="JABEQB010000041">
    <property type="protein sequence ID" value="NNG67808.1"/>
    <property type="molecule type" value="Genomic_DNA"/>
</dbReference>
<comment type="caution">
    <text evidence="1">The sequence shown here is derived from an EMBL/GenBank/DDBJ whole genome shotgun (WGS) entry which is preliminary data.</text>
</comment>
<accession>A0A7Y2PN53</accession>
<dbReference type="AlphaFoldDB" id="A0A7Y2PN53"/>
<gene>
    <name evidence="1" type="ORF">HKI81_11465</name>
</gene>
<evidence type="ECO:0000313" key="2">
    <source>
        <dbReference type="Proteomes" id="UP000529861"/>
    </source>
</evidence>
<reference evidence="1 2" key="1">
    <citation type="submission" date="2020-04" db="EMBL/GenBank/DDBJ databases">
        <title>Draft genome sequence of Caldanaerobacter sunterraneus. strain 1523vc isolated from Griffin hot spring, Kamchatka, Russia.</title>
        <authorList>
            <person name="Toshchakov S.V."/>
            <person name="Podosokorskaya O.A."/>
            <person name="Kublanov I.V."/>
            <person name="Korzhenkov A."/>
            <person name="Patrushev M.V."/>
        </authorList>
    </citation>
    <scope>NUCLEOTIDE SEQUENCE [LARGE SCALE GENOMIC DNA]</scope>
    <source>
        <strain evidence="1 2">1523vc</strain>
    </source>
</reference>
<name>A0A7Y2PN53_9THEO</name>
<protein>
    <submittedName>
        <fullName evidence="1">Uncharacterized protein</fullName>
    </submittedName>
</protein>
<dbReference type="Proteomes" id="UP000529861">
    <property type="component" value="Unassembled WGS sequence"/>
</dbReference>
<sequence>MNIYDKINAIINCDDLLTWGELLIDFAESALKEKNRAKIVKFFYQQLQYFGLLDYVFDSIINNIDSQHFIYEGKDAVRKYVVLTIPKQDTPVKTLKSIKAYGNQILSDFKKPIGKGITKEKIEEIMHYLDEKFSFSKKVFANRKSMFILLNYSHKKYNSECLVVNYGTEIIQHFFLYNMKSDSEDTPAPEAVLFHELGHALHARYTGNVKVVPEEIILFLKELCMPKIDLLEPEQQREVFADVLSMGMMYDSPFSEYDPFVKIREDDKKVFRMLVEKILDSIYTT</sequence>